<dbReference type="PANTHER" id="PTHR24341:SF6">
    <property type="entry name" value="HOMEOBOX PROTEIN INVECTED"/>
    <property type="match status" value="1"/>
</dbReference>
<evidence type="ECO:0000313" key="11">
    <source>
        <dbReference type="Proteomes" id="UP001338125"/>
    </source>
</evidence>
<dbReference type="PROSITE" id="PS50071">
    <property type="entry name" value="HOMEOBOX_2"/>
    <property type="match status" value="1"/>
</dbReference>
<feature type="compositionally biased region" description="Basic and acidic residues" evidence="8">
    <location>
        <begin position="490"/>
        <end position="505"/>
    </location>
</feature>
<keyword evidence="11" id="KW-1185">Reference proteome</keyword>
<evidence type="ECO:0000256" key="6">
    <source>
        <dbReference type="PROSITE-ProRule" id="PRU00108"/>
    </source>
</evidence>
<reference evidence="10 11" key="1">
    <citation type="submission" date="2024-01" db="EMBL/GenBank/DDBJ databases">
        <title>Complete genome of Cladobotryum mycophilum ATHUM6906.</title>
        <authorList>
            <person name="Christinaki A.C."/>
            <person name="Myridakis A.I."/>
            <person name="Kouvelis V.N."/>
        </authorList>
    </citation>
    <scope>NUCLEOTIDE SEQUENCE [LARGE SCALE GENOMIC DNA]</scope>
    <source>
        <strain evidence="10 11">ATHUM6906</strain>
    </source>
</reference>
<evidence type="ECO:0000256" key="8">
    <source>
        <dbReference type="SAM" id="MobiDB-lite"/>
    </source>
</evidence>
<feature type="DNA-binding region" description="Homeobox" evidence="6">
    <location>
        <begin position="389"/>
        <end position="448"/>
    </location>
</feature>
<dbReference type="SUPFAM" id="SSF46689">
    <property type="entry name" value="Homeodomain-like"/>
    <property type="match status" value="1"/>
</dbReference>
<feature type="compositionally biased region" description="Basic and acidic residues" evidence="8">
    <location>
        <begin position="529"/>
        <end position="539"/>
    </location>
</feature>
<evidence type="ECO:0000256" key="2">
    <source>
        <dbReference type="ARBA" id="ARBA00010896"/>
    </source>
</evidence>
<keyword evidence="3 6" id="KW-0238">DNA-binding</keyword>
<gene>
    <name evidence="10" type="ORF">PT974_08694</name>
</gene>
<feature type="region of interest" description="Disordered" evidence="8">
    <location>
        <begin position="458"/>
        <end position="548"/>
    </location>
</feature>
<evidence type="ECO:0000256" key="7">
    <source>
        <dbReference type="RuleBase" id="RU000682"/>
    </source>
</evidence>
<dbReference type="EMBL" id="JAVFKD010000014">
    <property type="protein sequence ID" value="KAK5990426.1"/>
    <property type="molecule type" value="Genomic_DNA"/>
</dbReference>
<dbReference type="Proteomes" id="UP001338125">
    <property type="component" value="Unassembled WGS sequence"/>
</dbReference>
<dbReference type="InterPro" id="IPR001356">
    <property type="entry name" value="HD"/>
</dbReference>
<protein>
    <recommendedName>
        <fullName evidence="9">Homeobox domain-containing protein</fullName>
    </recommendedName>
</protein>
<dbReference type="InterPro" id="IPR017970">
    <property type="entry name" value="Homeobox_CS"/>
</dbReference>
<keyword evidence="4 6" id="KW-0371">Homeobox</keyword>
<name>A0ABR0SFG6_9HYPO</name>
<feature type="compositionally biased region" description="Polar residues" evidence="8">
    <location>
        <begin position="648"/>
        <end position="660"/>
    </location>
</feature>
<dbReference type="InterPro" id="IPR050720">
    <property type="entry name" value="Engrailed_Homeobox_TFs"/>
</dbReference>
<evidence type="ECO:0000256" key="5">
    <source>
        <dbReference type="ARBA" id="ARBA00023242"/>
    </source>
</evidence>
<organism evidence="10 11">
    <name type="scientific">Cladobotryum mycophilum</name>
    <dbReference type="NCBI Taxonomy" id="491253"/>
    <lineage>
        <taxon>Eukaryota</taxon>
        <taxon>Fungi</taxon>
        <taxon>Dikarya</taxon>
        <taxon>Ascomycota</taxon>
        <taxon>Pezizomycotina</taxon>
        <taxon>Sordariomycetes</taxon>
        <taxon>Hypocreomycetidae</taxon>
        <taxon>Hypocreales</taxon>
        <taxon>Hypocreaceae</taxon>
        <taxon>Cladobotryum</taxon>
    </lineage>
</organism>
<proteinExistence type="inferred from homology"/>
<keyword evidence="5 6" id="KW-0539">Nucleus</keyword>
<dbReference type="SMART" id="SM00389">
    <property type="entry name" value="HOX"/>
    <property type="match status" value="1"/>
</dbReference>
<comment type="subcellular location">
    <subcellularLocation>
        <location evidence="1 6 7">Nucleus</location>
    </subcellularLocation>
</comment>
<accession>A0ABR0SFG6</accession>
<evidence type="ECO:0000256" key="3">
    <source>
        <dbReference type="ARBA" id="ARBA00023125"/>
    </source>
</evidence>
<dbReference type="Pfam" id="PF00046">
    <property type="entry name" value="Homeodomain"/>
    <property type="match status" value="1"/>
</dbReference>
<feature type="compositionally biased region" description="Polar residues" evidence="8">
    <location>
        <begin position="506"/>
        <end position="520"/>
    </location>
</feature>
<feature type="region of interest" description="Disordered" evidence="8">
    <location>
        <begin position="636"/>
        <end position="677"/>
    </location>
</feature>
<evidence type="ECO:0000259" key="9">
    <source>
        <dbReference type="PROSITE" id="PS50071"/>
    </source>
</evidence>
<feature type="region of interest" description="Disordered" evidence="8">
    <location>
        <begin position="598"/>
        <end position="618"/>
    </location>
</feature>
<feature type="compositionally biased region" description="Basic and acidic residues" evidence="8">
    <location>
        <begin position="458"/>
        <end position="479"/>
    </location>
</feature>
<feature type="domain" description="Homeobox" evidence="9">
    <location>
        <begin position="387"/>
        <end position="447"/>
    </location>
</feature>
<sequence>MHPPPLGLCPGSTKESELLGNRESPCIGSRGGATAAAAWFCVSKQAKRHIEHSTPAKWARLLGKLSAGYPGYPGHAQLGFGALCSGLPAVLGLCFVVLSVCSGLVRTDPPTCSWWAPTPPRIPSVAADVALCCPGVAGLDGQGYRCSSHTILHPCLAPPGRSSAHPGHQDMLDGALEQSATMRGGSSPPPLPIRDTPVCFFFFFCRVLHLPPSPLIFPSEFLLFIQNIKHQTSPQELFSKRGSISEQLLHNSNDHKKRQQNSFRPSISFTHHPYNYIQYLDIGVSSSPYEALNSNGANNYSFTNLPQSTSSSLENSDTIFNLPILNQQIEIMGPFSQPQWPTWAYTGVADPFASYTQHLPDYPTYLSESMEAYHAHHNHLIHAHQMARTTESKPRLSKEEVEILEAEFQKNHKPNSSTKKALAESMRVDHARINNWFQNRRAREKKENNIREYEARQRLEKEKAEAEVGHQQSDRKRDLVASSAPFPEPRQVKEESPDGTSEHSTPESASDVNDISSPVLPTTEDDDMKSEQLSDESRDFFSMSDNTDNGMTMLNMPINEKESNTYFEFPTQYQNGVYLGDEVSSADRQLRSPAPLDIASRRNRRPAPLAINGSRSYSGVSRAGFDVSKASSMRRVASANGPVRVTKSRSPMQRTRSPIATGTVAPPTPNTPIVSNPSNGYLFTTKYSSSALTQDPTLRTPPRTPGMVDGLFHAHTAYDMTMSDEGLVDSTVGSFPGDFDLPGAAPSYIAGAKGGASQPVTPLYAPQMGNNYFVYGNGAEQYWSDASTSERSSPGLNMQHAQFLNMNYSGI</sequence>
<dbReference type="CDD" id="cd00086">
    <property type="entry name" value="homeodomain"/>
    <property type="match status" value="1"/>
</dbReference>
<evidence type="ECO:0000313" key="10">
    <source>
        <dbReference type="EMBL" id="KAK5990426.1"/>
    </source>
</evidence>
<comment type="caution">
    <text evidence="10">The sequence shown here is derived from an EMBL/GenBank/DDBJ whole genome shotgun (WGS) entry which is preliminary data.</text>
</comment>
<dbReference type="PANTHER" id="PTHR24341">
    <property type="entry name" value="HOMEOBOX PROTEIN ENGRAILED"/>
    <property type="match status" value="1"/>
</dbReference>
<dbReference type="PROSITE" id="PS00027">
    <property type="entry name" value="HOMEOBOX_1"/>
    <property type="match status" value="1"/>
</dbReference>
<dbReference type="Gene3D" id="1.10.10.60">
    <property type="entry name" value="Homeodomain-like"/>
    <property type="match status" value="1"/>
</dbReference>
<dbReference type="InterPro" id="IPR009057">
    <property type="entry name" value="Homeodomain-like_sf"/>
</dbReference>
<comment type="similarity">
    <text evidence="2">Belongs to the engrailed homeobox family.</text>
</comment>
<evidence type="ECO:0000256" key="4">
    <source>
        <dbReference type="ARBA" id="ARBA00023155"/>
    </source>
</evidence>
<evidence type="ECO:0000256" key="1">
    <source>
        <dbReference type="ARBA" id="ARBA00004123"/>
    </source>
</evidence>